<feature type="region of interest" description="Disordered" evidence="1">
    <location>
        <begin position="1"/>
        <end position="37"/>
    </location>
</feature>
<feature type="region of interest" description="Disordered" evidence="1">
    <location>
        <begin position="379"/>
        <end position="405"/>
    </location>
</feature>
<keyword evidence="4" id="KW-1185">Reference proteome</keyword>
<dbReference type="InterPro" id="IPR046359">
    <property type="entry name" value="Aftin-like"/>
</dbReference>
<dbReference type="Ensembl" id="ENSSVLT00005030074.1">
    <property type="protein sequence ID" value="ENSSVLP00005027052.1"/>
    <property type="gene ID" value="ENSSVLG00005021416.1"/>
</dbReference>
<evidence type="ECO:0000256" key="1">
    <source>
        <dbReference type="SAM" id="MobiDB-lite"/>
    </source>
</evidence>
<dbReference type="AlphaFoldDB" id="A0A8D2DPB6"/>
<evidence type="ECO:0000259" key="2">
    <source>
        <dbReference type="Pfam" id="PF15045"/>
    </source>
</evidence>
<dbReference type="GO" id="GO:0030121">
    <property type="term" value="C:AP-1 adaptor complex"/>
    <property type="evidence" value="ECO:0007669"/>
    <property type="project" value="TreeGrafter"/>
</dbReference>
<dbReference type="PANTHER" id="PTHR16156:SF9">
    <property type="entry name" value="AFTIPHILIN"/>
    <property type="match status" value="1"/>
</dbReference>
<feature type="compositionally biased region" description="Basic and acidic residues" evidence="1">
    <location>
        <begin position="379"/>
        <end position="390"/>
    </location>
</feature>
<feature type="compositionally biased region" description="Polar residues" evidence="1">
    <location>
        <begin position="513"/>
        <end position="531"/>
    </location>
</feature>
<name>A0A8D2DPB6_SCIVU</name>
<organism evidence="3 4">
    <name type="scientific">Sciurus vulgaris</name>
    <name type="common">Eurasian red squirrel</name>
    <dbReference type="NCBI Taxonomy" id="55149"/>
    <lineage>
        <taxon>Eukaryota</taxon>
        <taxon>Metazoa</taxon>
        <taxon>Chordata</taxon>
        <taxon>Craniata</taxon>
        <taxon>Vertebrata</taxon>
        <taxon>Euteleostomi</taxon>
        <taxon>Mammalia</taxon>
        <taxon>Eutheria</taxon>
        <taxon>Euarchontoglires</taxon>
        <taxon>Glires</taxon>
        <taxon>Rodentia</taxon>
        <taxon>Sciuromorpha</taxon>
        <taxon>Sciuridae</taxon>
        <taxon>Sciurinae</taxon>
        <taxon>Sciurini</taxon>
        <taxon>Sciurus</taxon>
    </lineage>
</organism>
<feature type="domain" description="Aftiphilin clathrin-binding box" evidence="2">
    <location>
        <begin position="698"/>
        <end position="766"/>
    </location>
</feature>
<proteinExistence type="predicted"/>
<dbReference type="GO" id="GO:0030276">
    <property type="term" value="F:clathrin binding"/>
    <property type="evidence" value="ECO:0007669"/>
    <property type="project" value="InterPro"/>
</dbReference>
<evidence type="ECO:0000313" key="3">
    <source>
        <dbReference type="Ensembl" id="ENSSVLP00005027052.1"/>
    </source>
</evidence>
<dbReference type="GeneTree" id="ENSGT00940000154186"/>
<reference evidence="3" key="2">
    <citation type="submission" date="2025-09" db="UniProtKB">
        <authorList>
            <consortium name="Ensembl"/>
        </authorList>
    </citation>
    <scope>IDENTIFICATION</scope>
</reference>
<dbReference type="InterPro" id="IPR029205">
    <property type="entry name" value="Clathrin-bd"/>
</dbReference>
<sequence>MEPDIIRMYSSSPPPLDNGAEDDDDDEFGEFGGFSEVSPSGIGFVDFDTPDYTRPKEEFVSSNHFMPIHDFSEDVDSLTSFKSIKNGNDKDITAELSSPVKGQSDVLLCTTSKEIISSKTLDTSTDGMEGPGDLNKVIEQRQNVETPESFSPGDFRTDMNVVHQNKQLENCNGEKPPCLEILTNGFAGLETVNPQGTDDLDNVADSKGREPLSTHSTEYNLDFAPSPAEEFADFATFSKKERIQLEEIRCAVLNERDALTIQENNKINRVSELNSVKEVSLLKSFDDKGDTDGKDQVCVSEISIATNRSFSVEKQGLAMLQQDDFLNSSNQSKVWSLVDSADNSEAIRREQCKTEEKLHLVTSKYADLCMDSIKTFDADEVGSSKEESRKFTNSQNPNIGPTEENVLDDSISVKNGDSSNEFVTCNDTNEDDFGDFGTASGTTPPFITGTQDSMSDVTFEESSEHFPHSSEPGDDFGEFGDTNAVSCLEEVIFTNSDMKQTSDSLSEECQLARKSSGTGTEPVSKLKNGQDSEFGDFDSVPNIQDDCSAFQDSDDFADFSSAGPSQVVDWNAFGDEQKDGCSWAAFGDQQATEAYHRKEVWQSHRTDENVDTPGTPKMHSIPSATSKEAVASGHLQESATSIQTALLNRLERIFEACFPSIFVPNAEENVISLKHLLETSTLPIKTREALAESGELLDVWTELQDIHDAHGLRYQWGGSHSNKKLLCSLGIDTRNILFTGNKKQPVIVPMYAAGLGMLEPTKEPLKPLSAAEKIASIGQTTTLTPEMNTCTSDQFQESLPPVQFDWSSSGLTNPLDASGGSTLLNLDFFGPVDDSSSSSSTTIPGVDPELYELTTSKLEISTSSLKVTDAFARLMSTVEKTSTSTRKPKREEHLSEEAIKVIASLPDLTFMHAKVLMFPATLTPSTSSQDQAD</sequence>
<dbReference type="PANTHER" id="PTHR16156">
    <property type="entry name" value="AFTIPHILIN A-RELATED"/>
    <property type="match status" value="1"/>
</dbReference>
<dbReference type="Proteomes" id="UP000694564">
    <property type="component" value="Chromosome 14"/>
</dbReference>
<protein>
    <recommendedName>
        <fullName evidence="2">Aftiphilin clathrin-binding box domain-containing protein</fullName>
    </recommendedName>
</protein>
<dbReference type="OrthoDB" id="5917212at2759"/>
<dbReference type="GO" id="GO:0032588">
    <property type="term" value="C:trans-Golgi network membrane"/>
    <property type="evidence" value="ECO:0007669"/>
    <property type="project" value="InterPro"/>
</dbReference>
<dbReference type="Pfam" id="PF15045">
    <property type="entry name" value="Clathrin_bdg"/>
    <property type="match status" value="1"/>
</dbReference>
<feature type="region of interest" description="Disordered" evidence="1">
    <location>
        <begin position="513"/>
        <end position="534"/>
    </location>
</feature>
<evidence type="ECO:0000313" key="4">
    <source>
        <dbReference type="Proteomes" id="UP000694564"/>
    </source>
</evidence>
<accession>A0A8D2DPB6</accession>
<feature type="compositionally biased region" description="Acidic residues" evidence="1">
    <location>
        <begin position="19"/>
        <end position="29"/>
    </location>
</feature>
<reference evidence="3" key="1">
    <citation type="submission" date="2025-08" db="UniProtKB">
        <authorList>
            <consortium name="Ensembl"/>
        </authorList>
    </citation>
    <scope>IDENTIFICATION</scope>
</reference>